<proteinExistence type="predicted"/>
<dbReference type="AlphaFoldDB" id="A0A8H5CUC0"/>
<protein>
    <recommendedName>
        <fullName evidence="3">BAH domain-containing protein</fullName>
    </recommendedName>
</protein>
<evidence type="ECO:0000313" key="2">
    <source>
        <dbReference type="Proteomes" id="UP000559027"/>
    </source>
</evidence>
<dbReference type="SUPFAM" id="SSF57903">
    <property type="entry name" value="FYVE/PHD zinc finger"/>
    <property type="match status" value="1"/>
</dbReference>
<dbReference type="EMBL" id="JAACJO010000021">
    <property type="protein sequence ID" value="KAF5348169.1"/>
    <property type="molecule type" value="Genomic_DNA"/>
</dbReference>
<keyword evidence="2" id="KW-1185">Reference proteome</keyword>
<evidence type="ECO:0008006" key="3">
    <source>
        <dbReference type="Google" id="ProtNLM"/>
    </source>
</evidence>
<accession>A0A8H5CUC0</accession>
<name>A0A8H5CUC0_9AGAR</name>
<reference evidence="1 2" key="1">
    <citation type="journal article" date="2020" name="ISME J.">
        <title>Uncovering the hidden diversity of litter-decomposition mechanisms in mushroom-forming fungi.</title>
        <authorList>
            <person name="Floudas D."/>
            <person name="Bentzer J."/>
            <person name="Ahren D."/>
            <person name="Johansson T."/>
            <person name="Persson P."/>
            <person name="Tunlid A."/>
        </authorList>
    </citation>
    <scope>NUCLEOTIDE SEQUENCE [LARGE SCALE GENOMIC DNA]</scope>
    <source>
        <strain evidence="1 2">CBS 146.42</strain>
    </source>
</reference>
<sequence>MAIKQRASFEVKKNGESLMIEKNDDVFVAHKWTPRGKEVENGDGHWKATVSKIYVKRGPARKKETAWVLVYWYCSRQDIAELELPRRDSDPPSEYFPRYLGTTELFKSDHLSVIGISTIDSEPSKTHTRTSLFIRAIDDLEVHQFDDADLSGDLIECRSWYMHYTIHINPDSSNQGHITSVVNKCGCEVPYQPNARQRYCANCRKWFHEHCTKRFTPAVLDSPSAFPAPSLPAPSTLAPSTLAPSTLPPSPLLKRILAIPTARVFISAWARRSETVGTGKTLEELHEWRGKHPHASDDEIQAQLKEIDEEFFKDALEHEWEAFVCAECGSQI</sequence>
<evidence type="ECO:0000313" key="1">
    <source>
        <dbReference type="EMBL" id="KAF5348169.1"/>
    </source>
</evidence>
<comment type="caution">
    <text evidence="1">The sequence shown here is derived from an EMBL/GenBank/DDBJ whole genome shotgun (WGS) entry which is preliminary data.</text>
</comment>
<dbReference type="PANTHER" id="PTHR46364">
    <property type="entry name" value="OS08G0421900 PROTEIN"/>
    <property type="match status" value="1"/>
</dbReference>
<dbReference type="OrthoDB" id="2670640at2759"/>
<dbReference type="InterPro" id="IPR011011">
    <property type="entry name" value="Znf_FYVE_PHD"/>
</dbReference>
<dbReference type="Proteomes" id="UP000559027">
    <property type="component" value="Unassembled WGS sequence"/>
</dbReference>
<gene>
    <name evidence="1" type="ORF">D9756_010730</name>
</gene>
<organism evidence="1 2">
    <name type="scientific">Leucocoprinus leucothites</name>
    <dbReference type="NCBI Taxonomy" id="201217"/>
    <lineage>
        <taxon>Eukaryota</taxon>
        <taxon>Fungi</taxon>
        <taxon>Dikarya</taxon>
        <taxon>Basidiomycota</taxon>
        <taxon>Agaricomycotina</taxon>
        <taxon>Agaricomycetes</taxon>
        <taxon>Agaricomycetidae</taxon>
        <taxon>Agaricales</taxon>
        <taxon>Agaricineae</taxon>
        <taxon>Agaricaceae</taxon>
        <taxon>Leucocoprinus</taxon>
    </lineage>
</organism>